<reference evidence="1" key="1">
    <citation type="submission" date="2021-11" db="EMBL/GenBank/DDBJ databases">
        <title>Fusarium solani-melongenae Genome sequencing and assembly.</title>
        <authorList>
            <person name="Xie S."/>
            <person name="Huang L."/>
            <person name="Zhang X."/>
        </authorList>
    </citation>
    <scope>NUCLEOTIDE SEQUENCE</scope>
    <source>
        <strain evidence="1">CRI 24-3</strain>
    </source>
</reference>
<name>A0ACD3YVY1_FUSSC</name>
<evidence type="ECO:0000313" key="2">
    <source>
        <dbReference type="Proteomes" id="UP000830768"/>
    </source>
</evidence>
<dbReference type="Proteomes" id="UP000830768">
    <property type="component" value="Chromosome 3"/>
</dbReference>
<dbReference type="EMBL" id="CP090032">
    <property type="protein sequence ID" value="UPK93046.1"/>
    <property type="molecule type" value="Genomic_DNA"/>
</dbReference>
<proteinExistence type="predicted"/>
<keyword evidence="2" id="KW-1185">Reference proteome</keyword>
<sequence length="206" mass="22017">MPVAEVTGVISAIITIIEASIKIYRTASEASGLPQSFRDAASRLPLVQDTLKLAVDGLAEEALDAESQASLGAVLEKCTDRAAELLEIFQTVITPTGASRTEKYLRALKTIPQAEKVETLMEGIMADLQLVATNHAVKAATRKQMETLMNRIEIDDEPCPSPIILNNSGSGRQFVHSGIGHQNIASGAATQINGSFNGGTFSFYQK</sequence>
<evidence type="ECO:0000313" key="1">
    <source>
        <dbReference type="EMBL" id="UPK93046.1"/>
    </source>
</evidence>
<accession>A0ACD3YVY1</accession>
<gene>
    <name evidence="1" type="ORF">LCI18_003981</name>
</gene>
<protein>
    <submittedName>
        <fullName evidence="1">Uncharacterized protein</fullName>
    </submittedName>
</protein>
<organism evidence="1 2">
    <name type="scientific">Fusarium solani subsp. cucurbitae</name>
    <name type="common">Neocosmosporum cucurbitae</name>
    <dbReference type="NCBI Taxonomy" id="2747967"/>
    <lineage>
        <taxon>Eukaryota</taxon>
        <taxon>Fungi</taxon>
        <taxon>Dikarya</taxon>
        <taxon>Ascomycota</taxon>
        <taxon>Pezizomycotina</taxon>
        <taxon>Sordariomycetes</taxon>
        <taxon>Hypocreomycetidae</taxon>
        <taxon>Hypocreales</taxon>
        <taxon>Nectriaceae</taxon>
        <taxon>Fusarium</taxon>
        <taxon>Fusarium solani species complex</taxon>
    </lineage>
</organism>